<evidence type="ECO:0000313" key="2">
    <source>
        <dbReference type="Proteomes" id="UP000326837"/>
    </source>
</evidence>
<keyword evidence="2" id="KW-1185">Reference proteome</keyword>
<dbReference type="KEGG" id="lpav:PLANPX_1151"/>
<dbReference type="AlphaFoldDB" id="A0A5K7XEW6"/>
<dbReference type="Proteomes" id="UP000326837">
    <property type="component" value="Chromosome"/>
</dbReference>
<dbReference type="EMBL" id="AP021861">
    <property type="protein sequence ID" value="BBO31539.1"/>
    <property type="molecule type" value="Genomic_DNA"/>
</dbReference>
<gene>
    <name evidence="1" type="ORF">PLANPX_1151</name>
</gene>
<reference evidence="2" key="1">
    <citation type="submission" date="2019-10" db="EMBL/GenBank/DDBJ databases">
        <title>Lacipirellula parvula gen. nov., sp. nov., representing a lineage of planctomycetes widespread in freshwater anoxic habitats, and description of the family Lacipirellulaceae.</title>
        <authorList>
            <person name="Dedysh S.N."/>
            <person name="Kulichevskaya I.S."/>
            <person name="Beletsky A.V."/>
            <person name="Rakitin A.L."/>
            <person name="Mardanov A.V."/>
            <person name="Ivanova A.A."/>
            <person name="Saltykova V.X."/>
            <person name="Rijpstra W.I.C."/>
            <person name="Sinninghe Damste J.S."/>
            <person name="Ravin N.V."/>
        </authorList>
    </citation>
    <scope>NUCLEOTIDE SEQUENCE [LARGE SCALE GENOMIC DNA]</scope>
    <source>
        <strain evidence="2">PX69</strain>
    </source>
</reference>
<accession>A0A5K7XEW6</accession>
<sequence length="172" mass="18652">MATVNGTPTAVLAPRGEAAIVATRSAPPQLLRCLVVSLSADRRRLIRSAAEAQAWDAIVCRDAGEFLRAVFKRSVPLIVVDLPEATATGYGDLKDAAQRAHELSNALLLVAGNASDVREEIWARQLGAWVYLNECNGQRGFEYLLEEARLALERRELLSPQPGVAELMASSE</sequence>
<evidence type="ECO:0000313" key="1">
    <source>
        <dbReference type="EMBL" id="BBO31539.1"/>
    </source>
</evidence>
<name>A0A5K7XEW6_9BACT</name>
<proteinExistence type="predicted"/>
<evidence type="ECO:0008006" key="3">
    <source>
        <dbReference type="Google" id="ProtNLM"/>
    </source>
</evidence>
<protein>
    <recommendedName>
        <fullName evidence="3">Response regulatory domain-containing protein</fullName>
    </recommendedName>
</protein>
<organism evidence="1 2">
    <name type="scientific">Lacipirellula parvula</name>
    <dbReference type="NCBI Taxonomy" id="2650471"/>
    <lineage>
        <taxon>Bacteria</taxon>
        <taxon>Pseudomonadati</taxon>
        <taxon>Planctomycetota</taxon>
        <taxon>Planctomycetia</taxon>
        <taxon>Pirellulales</taxon>
        <taxon>Lacipirellulaceae</taxon>
        <taxon>Lacipirellula</taxon>
    </lineage>
</organism>